<dbReference type="GO" id="GO:0030313">
    <property type="term" value="C:cell envelope"/>
    <property type="evidence" value="ECO:0007669"/>
    <property type="project" value="UniProtKB-SubCell"/>
</dbReference>
<feature type="chain" id="PRO_5038591601" evidence="5">
    <location>
        <begin position="21"/>
        <end position="305"/>
    </location>
</feature>
<keyword evidence="3 5" id="KW-0732">Signal</keyword>
<dbReference type="InterPro" id="IPR001638">
    <property type="entry name" value="Solute-binding_3/MltF_N"/>
</dbReference>
<dbReference type="Gene3D" id="3.40.190.10">
    <property type="entry name" value="Periplasmic binding protein-like II"/>
    <property type="match status" value="3"/>
</dbReference>
<evidence type="ECO:0000313" key="8">
    <source>
        <dbReference type="Proteomes" id="UP000824002"/>
    </source>
</evidence>
<name>A0A9D1FMY0_9FIRM</name>
<evidence type="ECO:0000259" key="6">
    <source>
        <dbReference type="Pfam" id="PF00497"/>
    </source>
</evidence>
<dbReference type="InterPro" id="IPR018313">
    <property type="entry name" value="SBP_3_CS"/>
</dbReference>
<evidence type="ECO:0000256" key="3">
    <source>
        <dbReference type="ARBA" id="ARBA00022729"/>
    </source>
</evidence>
<dbReference type="SUPFAM" id="SSF53850">
    <property type="entry name" value="Periplasmic binding protein-like II"/>
    <property type="match status" value="2"/>
</dbReference>
<dbReference type="Proteomes" id="UP000824002">
    <property type="component" value="Unassembled WGS sequence"/>
</dbReference>
<sequence>MKLKKILAAFLAAALCVSLASCSGDTGSNSSAETESSVAESSAAESSAEESTAETSGNAATQDPTEVLTDARIGVQLGTTGDQYIDGDIADGLLGNAELTRYNKGMEAVQALLQDKLDAVVIDNEPAKVFVEENEGLVILDSAYTEEDYAICIAKDNTELLEQFNTAIGELKEDGTLQQLLDYYINGVEGAEPYTSPEGITYNGTLTMATNAEFPPYEYHDSSSGEDKIVGLDVDFARAICDKLGMELEITDIAFDSIIPAVQSGKADFGAAGMTVTPDREENVNFTDSYCTGIQVVIVKDAAAE</sequence>
<feature type="compositionally biased region" description="Low complexity" evidence="4">
    <location>
        <begin position="25"/>
        <end position="46"/>
    </location>
</feature>
<reference evidence="7" key="1">
    <citation type="submission" date="2020-10" db="EMBL/GenBank/DDBJ databases">
        <authorList>
            <person name="Gilroy R."/>
        </authorList>
    </citation>
    <scope>NUCLEOTIDE SEQUENCE</scope>
    <source>
        <strain evidence="7">CHK199-13235</strain>
    </source>
</reference>
<dbReference type="PROSITE" id="PS01039">
    <property type="entry name" value="SBP_BACTERIAL_3"/>
    <property type="match status" value="1"/>
</dbReference>
<feature type="domain" description="Solute-binding protein family 3/N-terminal" evidence="6">
    <location>
        <begin position="206"/>
        <end position="301"/>
    </location>
</feature>
<comment type="similarity">
    <text evidence="2">Belongs to the bacterial solute-binding protein 3 family.</text>
</comment>
<gene>
    <name evidence="7" type="ORF">IAB51_08335</name>
</gene>
<comment type="caution">
    <text evidence="7">The sequence shown here is derived from an EMBL/GenBank/DDBJ whole genome shotgun (WGS) entry which is preliminary data.</text>
</comment>
<proteinExistence type="inferred from homology"/>
<dbReference type="PANTHER" id="PTHR35936">
    <property type="entry name" value="MEMBRANE-BOUND LYTIC MUREIN TRANSGLYCOSYLASE F"/>
    <property type="match status" value="1"/>
</dbReference>
<reference evidence="7" key="2">
    <citation type="journal article" date="2021" name="PeerJ">
        <title>Extensive microbial diversity within the chicken gut microbiome revealed by metagenomics and culture.</title>
        <authorList>
            <person name="Gilroy R."/>
            <person name="Ravi A."/>
            <person name="Getino M."/>
            <person name="Pursley I."/>
            <person name="Horton D.L."/>
            <person name="Alikhan N.F."/>
            <person name="Baker D."/>
            <person name="Gharbi K."/>
            <person name="Hall N."/>
            <person name="Watson M."/>
            <person name="Adriaenssens E.M."/>
            <person name="Foster-Nyarko E."/>
            <person name="Jarju S."/>
            <person name="Secka A."/>
            <person name="Antonio M."/>
            <person name="Oren A."/>
            <person name="Chaudhuri R.R."/>
            <person name="La Ragione R."/>
            <person name="Hildebrand F."/>
            <person name="Pallen M.J."/>
        </authorList>
    </citation>
    <scope>NUCLEOTIDE SEQUENCE</scope>
    <source>
        <strain evidence="7">CHK199-13235</strain>
    </source>
</reference>
<dbReference type="AlphaFoldDB" id="A0A9D1FMY0"/>
<comment type="subcellular location">
    <subcellularLocation>
        <location evidence="1">Cell envelope</location>
    </subcellularLocation>
</comment>
<evidence type="ECO:0000256" key="1">
    <source>
        <dbReference type="ARBA" id="ARBA00004196"/>
    </source>
</evidence>
<evidence type="ECO:0000256" key="5">
    <source>
        <dbReference type="SAM" id="SignalP"/>
    </source>
</evidence>
<evidence type="ECO:0000256" key="4">
    <source>
        <dbReference type="SAM" id="MobiDB-lite"/>
    </source>
</evidence>
<dbReference type="EMBL" id="DVJP01000054">
    <property type="protein sequence ID" value="HIS76801.1"/>
    <property type="molecule type" value="Genomic_DNA"/>
</dbReference>
<protein>
    <submittedName>
        <fullName evidence="7">Transporter substrate-binding domain-containing protein</fullName>
    </submittedName>
</protein>
<feature type="signal peptide" evidence="5">
    <location>
        <begin position="1"/>
        <end position="20"/>
    </location>
</feature>
<evidence type="ECO:0000313" key="7">
    <source>
        <dbReference type="EMBL" id="HIS76801.1"/>
    </source>
</evidence>
<dbReference type="PROSITE" id="PS51257">
    <property type="entry name" value="PROKAR_LIPOPROTEIN"/>
    <property type="match status" value="1"/>
</dbReference>
<accession>A0A9D1FMY0</accession>
<feature type="region of interest" description="Disordered" evidence="4">
    <location>
        <begin position="25"/>
        <end position="65"/>
    </location>
</feature>
<organism evidence="7 8">
    <name type="scientific">Candidatus Merdivicinus excrementipullorum</name>
    <dbReference type="NCBI Taxonomy" id="2840867"/>
    <lineage>
        <taxon>Bacteria</taxon>
        <taxon>Bacillati</taxon>
        <taxon>Bacillota</taxon>
        <taxon>Clostridia</taxon>
        <taxon>Eubacteriales</taxon>
        <taxon>Oscillospiraceae</taxon>
        <taxon>Oscillospiraceae incertae sedis</taxon>
        <taxon>Candidatus Merdivicinus</taxon>
    </lineage>
</organism>
<evidence type="ECO:0000256" key="2">
    <source>
        <dbReference type="ARBA" id="ARBA00010333"/>
    </source>
</evidence>
<dbReference type="PANTHER" id="PTHR35936:SF17">
    <property type="entry name" value="ARGININE-BINDING EXTRACELLULAR PROTEIN ARTP"/>
    <property type="match status" value="1"/>
</dbReference>
<dbReference type="Pfam" id="PF00497">
    <property type="entry name" value="SBP_bac_3"/>
    <property type="match status" value="1"/>
</dbReference>